<dbReference type="EMBL" id="SMOG01000035">
    <property type="protein sequence ID" value="TDF72465.1"/>
    <property type="molecule type" value="Genomic_DNA"/>
</dbReference>
<comment type="caution">
    <text evidence="1">The sequence shown here is derived from an EMBL/GenBank/DDBJ whole genome shotgun (WGS) entry which is preliminary data.</text>
</comment>
<gene>
    <name evidence="1" type="ORF">E0946_06885</name>
</gene>
<organism evidence="1 2">
    <name type="scientific">Candidatus Syntrophosphaera thermopropionivorans</name>
    <dbReference type="NCBI Taxonomy" id="2593015"/>
    <lineage>
        <taxon>Bacteria</taxon>
        <taxon>Pseudomonadati</taxon>
        <taxon>Candidatus Cloacimonadota</taxon>
        <taxon>Candidatus Cloacimonadia</taxon>
        <taxon>Candidatus Cloacimonadales</taxon>
        <taxon>Candidatus Cloacimonadaceae</taxon>
        <taxon>Candidatus Syntrophosphaera</taxon>
    </lineage>
</organism>
<evidence type="ECO:0000313" key="1">
    <source>
        <dbReference type="EMBL" id="TDF72465.1"/>
    </source>
</evidence>
<keyword evidence="2" id="KW-1185">Reference proteome</keyword>
<dbReference type="Proteomes" id="UP000294588">
    <property type="component" value="Unassembled WGS sequence"/>
</dbReference>
<proteinExistence type="predicted"/>
<name>A0AC61QHM8_9BACT</name>
<accession>A0AC61QHM8</accession>
<evidence type="ECO:0000313" key="2">
    <source>
        <dbReference type="Proteomes" id="UP000294588"/>
    </source>
</evidence>
<reference evidence="1" key="1">
    <citation type="submission" date="2019-03" db="EMBL/GenBank/DDBJ databases">
        <title>Candidatus Syntrophosphaera thermopropionivorans: a novel player in syntrophic propionate oxidation during anaerobic digestion.</title>
        <authorList>
            <person name="Dyksma S."/>
        </authorList>
    </citation>
    <scope>NUCLEOTIDE SEQUENCE</scope>
    <source>
        <strain evidence="1">W5</strain>
    </source>
</reference>
<protein>
    <submittedName>
        <fullName evidence="1">YigZ family protein</fullName>
    </submittedName>
</protein>
<sequence length="201" mass="22794">MSFYSIAEPVNSRQKIKHSEFLAFLFPIDSVEEAESIISQHRKEYPDATHHCFAYISGFNRETQFYSDSGEPTGTAGKPILNALLSANMTNILAIVTRYFGGIKLGTAGLAKAYSGSVQVALLKANKIPAIPYSTYHLELNYQGINPLKYKISSFNGHIIEENWDNRAELKVQIPEEQTKEWEEFINGLKAKFYLNYKKEE</sequence>